<keyword evidence="3" id="KW-1185">Reference proteome</keyword>
<gene>
    <name evidence="2" type="ORF">CVIRNUC_005563</name>
</gene>
<feature type="compositionally biased region" description="Basic and acidic residues" evidence="1">
    <location>
        <begin position="127"/>
        <end position="137"/>
    </location>
</feature>
<dbReference type="EMBL" id="CAUYUE010000006">
    <property type="protein sequence ID" value="CAK0782109.1"/>
    <property type="molecule type" value="Genomic_DNA"/>
</dbReference>
<evidence type="ECO:0000313" key="3">
    <source>
        <dbReference type="Proteomes" id="UP001314263"/>
    </source>
</evidence>
<proteinExistence type="predicted"/>
<evidence type="ECO:0000256" key="1">
    <source>
        <dbReference type="SAM" id="MobiDB-lite"/>
    </source>
</evidence>
<feature type="region of interest" description="Disordered" evidence="1">
    <location>
        <begin position="76"/>
        <end position="144"/>
    </location>
</feature>
<sequence>MHTHCPGACTITAYMDPWRLVSTEFLIKLQTRPGRCLCTHSCQLLCKIPCHSCHPPFHAPWHEPCGADADGFGEDAGDGCHGRGDAHRTSKQHPGGSAISLNGLLDTDSEGGDADNISIIDAESDQDEQHAGPELRDASTQWYPPCPVARTHSFRQQHAWVPPGLHVVPPPEQRKQSTLHQRQMHAAQCRRRPAVPRSASPPAAQQSDRRADRADPAQQASEDEDPSSDEGTATASSAPSKAPARRLSSLEHVSQAPLDELEALLAQQQRKLASLGLLPDAGTASSRPWQTEQRLAAGRHSSALYVMADALSDATSAL</sequence>
<dbReference type="AlphaFoldDB" id="A0AAV1I4P0"/>
<accession>A0AAV1I4P0</accession>
<comment type="caution">
    <text evidence="2">The sequence shown here is derived from an EMBL/GenBank/DDBJ whole genome shotgun (WGS) entry which is preliminary data.</text>
</comment>
<evidence type="ECO:0000313" key="2">
    <source>
        <dbReference type="EMBL" id="CAK0782109.1"/>
    </source>
</evidence>
<feature type="compositionally biased region" description="Low complexity" evidence="1">
    <location>
        <begin position="195"/>
        <end position="206"/>
    </location>
</feature>
<protein>
    <submittedName>
        <fullName evidence="2">Uncharacterized protein</fullName>
    </submittedName>
</protein>
<name>A0AAV1I4P0_9CHLO</name>
<feature type="region of interest" description="Disordered" evidence="1">
    <location>
        <begin position="162"/>
        <end position="249"/>
    </location>
</feature>
<feature type="compositionally biased region" description="Basic and acidic residues" evidence="1">
    <location>
        <begin position="78"/>
        <end position="88"/>
    </location>
</feature>
<reference evidence="2 3" key="1">
    <citation type="submission" date="2023-10" db="EMBL/GenBank/DDBJ databases">
        <authorList>
            <person name="Maclean D."/>
            <person name="Macfadyen A."/>
        </authorList>
    </citation>
    <scope>NUCLEOTIDE SEQUENCE [LARGE SCALE GENOMIC DNA]</scope>
</reference>
<feature type="compositionally biased region" description="Low complexity" evidence="1">
    <location>
        <begin position="232"/>
        <end position="247"/>
    </location>
</feature>
<organism evidence="2 3">
    <name type="scientific">Coccomyxa viridis</name>
    <dbReference type="NCBI Taxonomy" id="1274662"/>
    <lineage>
        <taxon>Eukaryota</taxon>
        <taxon>Viridiplantae</taxon>
        <taxon>Chlorophyta</taxon>
        <taxon>core chlorophytes</taxon>
        <taxon>Trebouxiophyceae</taxon>
        <taxon>Trebouxiophyceae incertae sedis</taxon>
        <taxon>Coccomyxaceae</taxon>
        <taxon>Coccomyxa</taxon>
    </lineage>
</organism>
<dbReference type="Proteomes" id="UP001314263">
    <property type="component" value="Unassembled WGS sequence"/>
</dbReference>